<evidence type="ECO:0000313" key="3">
    <source>
        <dbReference type="Proteomes" id="UP000823405"/>
    </source>
</evidence>
<dbReference type="EMBL" id="JAAAIN010003204">
    <property type="protein sequence ID" value="KAG0287001.1"/>
    <property type="molecule type" value="Genomic_DNA"/>
</dbReference>
<comment type="similarity">
    <text evidence="1">Belongs to the sel-1 family.</text>
</comment>
<dbReference type="SMART" id="SM00671">
    <property type="entry name" value="SEL1"/>
    <property type="match status" value="5"/>
</dbReference>
<evidence type="ECO:0008006" key="4">
    <source>
        <dbReference type="Google" id="ProtNLM"/>
    </source>
</evidence>
<dbReference type="Proteomes" id="UP000823405">
    <property type="component" value="Unassembled WGS sequence"/>
</dbReference>
<dbReference type="Pfam" id="PF08238">
    <property type="entry name" value="Sel1"/>
    <property type="match status" value="5"/>
</dbReference>
<keyword evidence="3" id="KW-1185">Reference proteome</keyword>
<name>A0A9P6QN72_9FUNG</name>
<dbReference type="Gene3D" id="1.25.40.10">
    <property type="entry name" value="Tetratricopeptide repeat domain"/>
    <property type="match status" value="2"/>
</dbReference>
<proteinExistence type="inferred from homology"/>
<dbReference type="InterPro" id="IPR006597">
    <property type="entry name" value="Sel1-like"/>
</dbReference>
<dbReference type="InterPro" id="IPR011990">
    <property type="entry name" value="TPR-like_helical_dom_sf"/>
</dbReference>
<gene>
    <name evidence="2" type="ORF">BGZ97_007230</name>
</gene>
<dbReference type="OrthoDB" id="272077at2759"/>
<dbReference type="PANTHER" id="PTHR11102">
    <property type="entry name" value="SEL-1-LIKE PROTEIN"/>
    <property type="match status" value="1"/>
</dbReference>
<sequence>MEMAFEWFNKGAELGSGKAMYNLGMMYKKGDFVQKDDKKKFAWYENALRNHYEEAAYDLGVCYLNGENGSKDPAKARELFVRANNNANSAEACINLAAMAVNERNDWAEAFDWQMAAASKGHAIGMRRVAIMYKEGKGVGVNPKEAMGWFLKAAQAGDVPSMGHLANCYKTGFGTEKNPESATTWEIKAMQGQVVAQGAHFK</sequence>
<dbReference type="AlphaFoldDB" id="A0A9P6QN72"/>
<dbReference type="SUPFAM" id="SSF81901">
    <property type="entry name" value="HCP-like"/>
    <property type="match status" value="2"/>
</dbReference>
<evidence type="ECO:0000313" key="2">
    <source>
        <dbReference type="EMBL" id="KAG0287001.1"/>
    </source>
</evidence>
<dbReference type="PANTHER" id="PTHR11102:SF160">
    <property type="entry name" value="ERAD-ASSOCIATED E3 UBIQUITIN-PROTEIN LIGASE COMPONENT HRD3"/>
    <property type="match status" value="1"/>
</dbReference>
<comment type="caution">
    <text evidence="2">The sequence shown here is derived from an EMBL/GenBank/DDBJ whole genome shotgun (WGS) entry which is preliminary data.</text>
</comment>
<organism evidence="2 3">
    <name type="scientific">Linnemannia gamsii</name>
    <dbReference type="NCBI Taxonomy" id="64522"/>
    <lineage>
        <taxon>Eukaryota</taxon>
        <taxon>Fungi</taxon>
        <taxon>Fungi incertae sedis</taxon>
        <taxon>Mucoromycota</taxon>
        <taxon>Mortierellomycotina</taxon>
        <taxon>Mortierellomycetes</taxon>
        <taxon>Mortierellales</taxon>
        <taxon>Mortierellaceae</taxon>
        <taxon>Linnemannia</taxon>
    </lineage>
</organism>
<accession>A0A9P6QN72</accession>
<protein>
    <recommendedName>
        <fullName evidence="4">HCP-like protein</fullName>
    </recommendedName>
</protein>
<dbReference type="InterPro" id="IPR050767">
    <property type="entry name" value="Sel1_AlgK"/>
</dbReference>
<reference evidence="2" key="1">
    <citation type="journal article" date="2020" name="Fungal Divers.">
        <title>Resolving the Mortierellaceae phylogeny through synthesis of multi-gene phylogenetics and phylogenomics.</title>
        <authorList>
            <person name="Vandepol N."/>
            <person name="Liber J."/>
            <person name="Desiro A."/>
            <person name="Na H."/>
            <person name="Kennedy M."/>
            <person name="Barry K."/>
            <person name="Grigoriev I.V."/>
            <person name="Miller A.N."/>
            <person name="O'Donnell K."/>
            <person name="Stajich J.E."/>
            <person name="Bonito G."/>
        </authorList>
    </citation>
    <scope>NUCLEOTIDE SEQUENCE</scope>
    <source>
        <strain evidence="2">NVP60</strain>
    </source>
</reference>
<evidence type="ECO:0000256" key="1">
    <source>
        <dbReference type="ARBA" id="ARBA00038101"/>
    </source>
</evidence>